<sequence length="180" mass="19361">MAADVTVTARYDAAKRAAVERTLATLVRKQGILLLLLAVLWGMVTLLPVVAASIVGQASVSLFLAIAAMLVVPLAMGALGVRQLRRRPRIPEIAVAITPTSVQFPAIERPSGLFPRVRAEEWAREGTTAEIRPASGLLRTALVVFARQDGRKRRRRTVSAENLAIDPRILVDALGGRPSA</sequence>
<accession>A0ABU3SQY2</accession>
<dbReference type="RefSeq" id="WP_316005281.1">
    <property type="nucleotide sequence ID" value="NZ_JAWDIT010000007.1"/>
</dbReference>
<feature type="transmembrane region" description="Helical" evidence="1">
    <location>
        <begin position="60"/>
        <end position="81"/>
    </location>
</feature>
<feature type="transmembrane region" description="Helical" evidence="1">
    <location>
        <begin position="31"/>
        <end position="54"/>
    </location>
</feature>
<evidence type="ECO:0000313" key="3">
    <source>
        <dbReference type="Proteomes" id="UP001261125"/>
    </source>
</evidence>
<name>A0ABU3SQY2_9MICO</name>
<keyword evidence="1" id="KW-1133">Transmembrane helix</keyword>
<evidence type="ECO:0000313" key="2">
    <source>
        <dbReference type="EMBL" id="MDU0347126.1"/>
    </source>
</evidence>
<keyword evidence="1" id="KW-0812">Transmembrane</keyword>
<dbReference type="Proteomes" id="UP001261125">
    <property type="component" value="Unassembled WGS sequence"/>
</dbReference>
<keyword evidence="1" id="KW-0472">Membrane</keyword>
<gene>
    <name evidence="2" type="ORF">RWH44_15610</name>
</gene>
<reference evidence="2 3" key="1">
    <citation type="submission" date="2023-09" db="EMBL/GenBank/DDBJ databases">
        <title>Microbacterium fusihabitans sp. nov., Microbacterium phycihabitans sp. nov., and Microbacterium cervinum sp. nov., isolated from dried seaweeds of beach.</title>
        <authorList>
            <person name="Lee S.D."/>
        </authorList>
    </citation>
    <scope>NUCLEOTIDE SEQUENCE [LARGE SCALE GENOMIC DNA]</scope>
    <source>
        <strain evidence="2 3">KSW2-29</strain>
    </source>
</reference>
<evidence type="ECO:0000256" key="1">
    <source>
        <dbReference type="SAM" id="Phobius"/>
    </source>
</evidence>
<organism evidence="2 3">
    <name type="scientific">Microbacterium phycohabitans</name>
    <dbReference type="NCBI Taxonomy" id="3075993"/>
    <lineage>
        <taxon>Bacteria</taxon>
        <taxon>Bacillati</taxon>
        <taxon>Actinomycetota</taxon>
        <taxon>Actinomycetes</taxon>
        <taxon>Micrococcales</taxon>
        <taxon>Microbacteriaceae</taxon>
        <taxon>Microbacterium</taxon>
    </lineage>
</organism>
<keyword evidence="3" id="KW-1185">Reference proteome</keyword>
<proteinExistence type="predicted"/>
<protein>
    <submittedName>
        <fullName evidence="2">Uncharacterized protein</fullName>
    </submittedName>
</protein>
<comment type="caution">
    <text evidence="2">The sequence shown here is derived from an EMBL/GenBank/DDBJ whole genome shotgun (WGS) entry which is preliminary data.</text>
</comment>
<dbReference type="EMBL" id="JAWDIT010000007">
    <property type="protein sequence ID" value="MDU0347126.1"/>
    <property type="molecule type" value="Genomic_DNA"/>
</dbReference>